<feature type="transmembrane region" description="Helical" evidence="1">
    <location>
        <begin position="207"/>
        <end position="226"/>
    </location>
</feature>
<keyword evidence="1" id="KW-0812">Transmembrane</keyword>
<dbReference type="GO" id="GO:0004175">
    <property type="term" value="F:endopeptidase activity"/>
    <property type="evidence" value="ECO:0007669"/>
    <property type="project" value="UniProtKB-ARBA"/>
</dbReference>
<feature type="transmembrane region" description="Helical" evidence="1">
    <location>
        <begin position="176"/>
        <end position="195"/>
    </location>
</feature>
<dbReference type="Pfam" id="PF02517">
    <property type="entry name" value="Rce1-like"/>
    <property type="match status" value="1"/>
</dbReference>
<dbReference type="GO" id="GO:0080120">
    <property type="term" value="P:CAAX-box protein maturation"/>
    <property type="evidence" value="ECO:0007669"/>
    <property type="project" value="UniProtKB-ARBA"/>
</dbReference>
<dbReference type="AlphaFoldDB" id="A0A975G8I1"/>
<evidence type="ECO:0000313" key="4">
    <source>
        <dbReference type="Proteomes" id="UP000676169"/>
    </source>
</evidence>
<keyword evidence="3" id="KW-0378">Hydrolase</keyword>
<sequence length="353" mass="38737">MRRALTNDVVKILCYVAGVLLLAAAISPMLYNGGKALFEVTHGKETNSFVKWLAEACGRSDFPRFFNRSVMLSALVLFFPLVRWLKIGRSQVRYRDTPWSFRLPESAIAANEGQPLQRDPKGWLHLTLGFVLALGGLALLAWWLLHAGAFVMENRAFSTKGVPNLFPPKPLHLGKVIPGALFSSLLVATLEEIVFRGVLLGIFLRAMKPWAAIASLSLLFAFLHFLDPKTLGAVPDPESAKAGFWLLGRIFAQYADPLPLLSSFCTLFVLGAVVAYARVRTAGLWMPIGLHAGWVFGVFVFKAITQPIPNLGGVSRFLIGTTLREGLLPLAIVAVTGVVIHFITRRHADRPGI</sequence>
<dbReference type="PANTHER" id="PTHR39430:SF1">
    <property type="entry name" value="PROTEASE"/>
    <property type="match status" value="1"/>
</dbReference>
<feature type="transmembrane region" description="Helical" evidence="1">
    <location>
        <begin position="326"/>
        <end position="344"/>
    </location>
</feature>
<protein>
    <submittedName>
        <fullName evidence="3">CPBP family intramembrane metalloprotease</fullName>
    </submittedName>
</protein>
<name>A0A975G8I1_9BACT</name>
<feature type="transmembrane region" description="Helical" evidence="1">
    <location>
        <begin position="65"/>
        <end position="85"/>
    </location>
</feature>
<evidence type="ECO:0000256" key="1">
    <source>
        <dbReference type="SAM" id="Phobius"/>
    </source>
</evidence>
<feature type="transmembrane region" description="Helical" evidence="1">
    <location>
        <begin position="284"/>
        <end position="306"/>
    </location>
</feature>
<dbReference type="PANTHER" id="PTHR39430">
    <property type="entry name" value="MEMBRANE-ASSOCIATED PROTEASE-RELATED"/>
    <property type="match status" value="1"/>
</dbReference>
<keyword evidence="3" id="KW-0645">Protease</keyword>
<keyword evidence="3" id="KW-0482">Metalloprotease</keyword>
<accession>A0A975G8I1</accession>
<dbReference type="InterPro" id="IPR003675">
    <property type="entry name" value="Rce1/LyrA-like_dom"/>
</dbReference>
<dbReference type="Proteomes" id="UP000676169">
    <property type="component" value="Chromosome"/>
</dbReference>
<dbReference type="EMBL" id="CP073100">
    <property type="protein sequence ID" value="QUE50721.1"/>
    <property type="molecule type" value="Genomic_DNA"/>
</dbReference>
<keyword evidence="1" id="KW-1133">Transmembrane helix</keyword>
<keyword evidence="4" id="KW-1185">Reference proteome</keyword>
<evidence type="ECO:0000313" key="3">
    <source>
        <dbReference type="EMBL" id="QUE50721.1"/>
    </source>
</evidence>
<evidence type="ECO:0000259" key="2">
    <source>
        <dbReference type="Pfam" id="PF02517"/>
    </source>
</evidence>
<feature type="domain" description="CAAX prenyl protease 2/Lysostaphin resistance protein A-like" evidence="2">
    <location>
        <begin position="177"/>
        <end position="295"/>
    </location>
</feature>
<organism evidence="3 4">
    <name type="scientific">Luteolibacter ambystomatis</name>
    <dbReference type="NCBI Taxonomy" id="2824561"/>
    <lineage>
        <taxon>Bacteria</taxon>
        <taxon>Pseudomonadati</taxon>
        <taxon>Verrucomicrobiota</taxon>
        <taxon>Verrucomicrobiia</taxon>
        <taxon>Verrucomicrobiales</taxon>
        <taxon>Verrucomicrobiaceae</taxon>
        <taxon>Luteolibacter</taxon>
    </lineage>
</organism>
<dbReference type="KEGG" id="lamb:KBB96_17900"/>
<dbReference type="RefSeq" id="WP_211630861.1">
    <property type="nucleotide sequence ID" value="NZ_CP073100.1"/>
</dbReference>
<proteinExistence type="predicted"/>
<reference evidence="3" key="1">
    <citation type="submission" date="2021-04" db="EMBL/GenBank/DDBJ databases">
        <title>Luteolibacter sp. 32A isolated from the skin of an Anderson's salamander (Ambystoma andersonii).</title>
        <authorList>
            <person name="Spergser J."/>
            <person name="Busse H.-J."/>
        </authorList>
    </citation>
    <scope>NUCLEOTIDE SEQUENCE</scope>
    <source>
        <strain evidence="3">32A</strain>
    </source>
</reference>
<keyword evidence="1" id="KW-0472">Membrane</keyword>
<feature type="transmembrane region" description="Helical" evidence="1">
    <location>
        <begin position="258"/>
        <end position="277"/>
    </location>
</feature>
<feature type="transmembrane region" description="Helical" evidence="1">
    <location>
        <begin position="123"/>
        <end position="145"/>
    </location>
</feature>
<feature type="transmembrane region" description="Helical" evidence="1">
    <location>
        <begin position="12"/>
        <end position="31"/>
    </location>
</feature>
<dbReference type="GO" id="GO:0008237">
    <property type="term" value="F:metallopeptidase activity"/>
    <property type="evidence" value="ECO:0007669"/>
    <property type="project" value="UniProtKB-KW"/>
</dbReference>
<gene>
    <name evidence="3" type="ORF">KBB96_17900</name>
</gene>